<dbReference type="GO" id="GO:0055085">
    <property type="term" value="P:transmembrane transport"/>
    <property type="evidence" value="ECO:0007669"/>
    <property type="project" value="InterPro"/>
</dbReference>
<keyword evidence="3 5" id="KW-1133">Transmembrane helix</keyword>
<sequence length="268" mass="29203">MMLVPQGMAYALLAGLPPIAGLYASTVPMVVYAFFGSSRHLSVGPAAIVSLLTFTGLSAIAEPESGEYLGLALLLALMAGAMQLGLGLLRGATLLIGVEEGLMLGVLFALLAFVHRSARPQITELGYSRENDAFLDVRRRGVVTHPRVLIARFEAPLYFANANYLSQWISARIKERPETRYVVVSCRAVSDIDATAIGTLESMVFACRERGMEILFSGMNPSVREKIERAGWPTRLGDMARFATTREALESLALLKEMRHPPSKRTDS</sequence>
<dbReference type="Proteomes" id="UP000295244">
    <property type="component" value="Unassembled WGS sequence"/>
</dbReference>
<dbReference type="InterPro" id="IPR001902">
    <property type="entry name" value="SLC26A/SulP_fam"/>
</dbReference>
<evidence type="ECO:0000256" key="4">
    <source>
        <dbReference type="ARBA" id="ARBA00023136"/>
    </source>
</evidence>
<reference evidence="7 8" key="1">
    <citation type="submission" date="2019-03" db="EMBL/GenBank/DDBJ databases">
        <title>Whole genome sequence of a novel Rubrobacter taiwanensis strain, isolated from Yellowstone National Park.</title>
        <authorList>
            <person name="Freed S."/>
            <person name="Ramaley R.F."/>
            <person name="Kyndt J.A."/>
        </authorList>
    </citation>
    <scope>NUCLEOTIDE SEQUENCE [LARGE SCALE GENOMIC DNA]</scope>
    <source>
        <strain evidence="7 8">Yellowstone</strain>
    </source>
</reference>
<keyword evidence="8" id="KW-1185">Reference proteome</keyword>
<dbReference type="PANTHER" id="PTHR11814">
    <property type="entry name" value="SULFATE TRANSPORTER"/>
    <property type="match status" value="1"/>
</dbReference>
<keyword evidence="2 5" id="KW-0812">Transmembrane</keyword>
<accession>A0A4R1BI94</accession>
<evidence type="ECO:0000256" key="3">
    <source>
        <dbReference type="ARBA" id="ARBA00022989"/>
    </source>
</evidence>
<comment type="subcellular location">
    <subcellularLocation>
        <location evidence="1">Membrane</location>
        <topology evidence="1">Multi-pass membrane protein</topology>
    </subcellularLocation>
</comment>
<evidence type="ECO:0000313" key="7">
    <source>
        <dbReference type="EMBL" id="TCJ16878.1"/>
    </source>
</evidence>
<comment type="caution">
    <text evidence="7">The sequence shown here is derived from an EMBL/GenBank/DDBJ whole genome shotgun (WGS) entry which is preliminary data.</text>
</comment>
<proteinExistence type="predicted"/>
<protein>
    <submittedName>
        <fullName evidence="7">STAS domain-containing protein</fullName>
    </submittedName>
</protein>
<dbReference type="SUPFAM" id="SSF52091">
    <property type="entry name" value="SpoIIaa-like"/>
    <property type="match status" value="1"/>
</dbReference>
<dbReference type="InterPro" id="IPR011547">
    <property type="entry name" value="SLC26A/SulP_dom"/>
</dbReference>
<keyword evidence="4 5" id="KW-0472">Membrane</keyword>
<feature type="transmembrane region" description="Helical" evidence="5">
    <location>
        <begin position="68"/>
        <end position="86"/>
    </location>
</feature>
<evidence type="ECO:0000256" key="2">
    <source>
        <dbReference type="ARBA" id="ARBA00022692"/>
    </source>
</evidence>
<dbReference type="InterPro" id="IPR002645">
    <property type="entry name" value="STAS_dom"/>
</dbReference>
<dbReference type="Gene3D" id="3.30.750.24">
    <property type="entry name" value="STAS domain"/>
    <property type="match status" value="1"/>
</dbReference>
<dbReference type="AlphaFoldDB" id="A0A4R1BI94"/>
<evidence type="ECO:0000259" key="6">
    <source>
        <dbReference type="PROSITE" id="PS50801"/>
    </source>
</evidence>
<dbReference type="EMBL" id="SKBU01000015">
    <property type="protein sequence ID" value="TCJ16878.1"/>
    <property type="molecule type" value="Genomic_DNA"/>
</dbReference>
<gene>
    <name evidence="7" type="ORF">E0L93_09195</name>
</gene>
<feature type="transmembrane region" description="Helical" evidence="5">
    <location>
        <begin position="40"/>
        <end position="61"/>
    </location>
</feature>
<organism evidence="7 8">
    <name type="scientific">Rubrobacter taiwanensis</name>
    <dbReference type="NCBI Taxonomy" id="185139"/>
    <lineage>
        <taxon>Bacteria</taxon>
        <taxon>Bacillati</taxon>
        <taxon>Actinomycetota</taxon>
        <taxon>Rubrobacteria</taxon>
        <taxon>Rubrobacterales</taxon>
        <taxon>Rubrobacteraceae</taxon>
        <taxon>Rubrobacter</taxon>
    </lineage>
</organism>
<evidence type="ECO:0000313" key="8">
    <source>
        <dbReference type="Proteomes" id="UP000295244"/>
    </source>
</evidence>
<dbReference type="Pfam" id="PF00916">
    <property type="entry name" value="Sulfate_transp"/>
    <property type="match status" value="1"/>
</dbReference>
<dbReference type="GO" id="GO:0016020">
    <property type="term" value="C:membrane"/>
    <property type="evidence" value="ECO:0007669"/>
    <property type="project" value="UniProtKB-SubCell"/>
</dbReference>
<evidence type="ECO:0000256" key="5">
    <source>
        <dbReference type="SAM" id="Phobius"/>
    </source>
</evidence>
<dbReference type="InterPro" id="IPR036513">
    <property type="entry name" value="STAS_dom_sf"/>
</dbReference>
<evidence type="ECO:0000256" key="1">
    <source>
        <dbReference type="ARBA" id="ARBA00004141"/>
    </source>
</evidence>
<dbReference type="CDD" id="cd07042">
    <property type="entry name" value="STAS_SulP_like_sulfate_transporter"/>
    <property type="match status" value="1"/>
</dbReference>
<feature type="domain" description="STAS" evidence="6">
    <location>
        <begin position="138"/>
        <end position="252"/>
    </location>
</feature>
<feature type="transmembrane region" description="Helical" evidence="5">
    <location>
        <begin position="92"/>
        <end position="114"/>
    </location>
</feature>
<dbReference type="PROSITE" id="PS50801">
    <property type="entry name" value="STAS"/>
    <property type="match status" value="1"/>
</dbReference>
<name>A0A4R1BI94_9ACTN</name>